<evidence type="ECO:0000313" key="4">
    <source>
        <dbReference type="Proteomes" id="UP000005947"/>
    </source>
</evidence>
<keyword evidence="4" id="KW-1185">Reference proteome</keyword>
<proteinExistence type="predicted"/>
<comment type="caution">
    <text evidence="3">The sequence shown here is derived from an EMBL/GenBank/DDBJ whole genome shotgun (WGS) entry which is preliminary data.</text>
</comment>
<keyword evidence="2" id="KW-0812">Transmembrane</keyword>
<keyword evidence="2" id="KW-1133">Transmembrane helix</keyword>
<keyword evidence="2" id="KW-0472">Membrane</keyword>
<feature type="region of interest" description="Disordered" evidence="1">
    <location>
        <begin position="247"/>
        <end position="290"/>
    </location>
</feature>
<dbReference type="EMBL" id="ACGK02000001">
    <property type="protein sequence ID" value="EGF23641.1"/>
    <property type="molecule type" value="Genomic_DNA"/>
</dbReference>
<gene>
    <name evidence="3" type="ORF">HMPREF0091_10588</name>
</gene>
<protein>
    <submittedName>
        <fullName evidence="3">Uncharacterized protein</fullName>
    </submittedName>
</protein>
<feature type="compositionally biased region" description="Basic and acidic residues" evidence="1">
    <location>
        <begin position="250"/>
        <end position="267"/>
    </location>
</feature>
<feature type="transmembrane region" description="Helical" evidence="2">
    <location>
        <begin position="290"/>
        <end position="311"/>
    </location>
</feature>
<evidence type="ECO:0000313" key="3">
    <source>
        <dbReference type="EMBL" id="EGF23641.1"/>
    </source>
</evidence>
<accession>F1T4J7</accession>
<feature type="region of interest" description="Disordered" evidence="1">
    <location>
        <begin position="129"/>
        <end position="164"/>
    </location>
</feature>
<dbReference type="Proteomes" id="UP000005947">
    <property type="component" value="Unassembled WGS sequence"/>
</dbReference>
<feature type="compositionally biased region" description="Polar residues" evidence="1">
    <location>
        <begin position="134"/>
        <end position="164"/>
    </location>
</feature>
<dbReference type="AlphaFoldDB" id="F1T4J7"/>
<name>F1T4J7_9ACTN</name>
<organism evidence="3 4">
    <name type="scientific">Fannyhessea vaginae DSM 15829</name>
    <dbReference type="NCBI Taxonomy" id="525256"/>
    <lineage>
        <taxon>Bacteria</taxon>
        <taxon>Bacillati</taxon>
        <taxon>Actinomycetota</taxon>
        <taxon>Coriobacteriia</taxon>
        <taxon>Coriobacteriales</taxon>
        <taxon>Atopobiaceae</taxon>
        <taxon>Fannyhessea</taxon>
    </lineage>
</organism>
<reference evidence="3 4" key="1">
    <citation type="submission" date="2011-02" db="EMBL/GenBank/DDBJ databases">
        <authorList>
            <person name="Muzny D."/>
            <person name="Qin X."/>
            <person name="Buhay C."/>
            <person name="Dugan-Rocha S."/>
            <person name="Ding Y."/>
            <person name="Chen G."/>
            <person name="Hawes A."/>
            <person name="Holder M."/>
            <person name="Jhangiani S."/>
            <person name="Johnson A."/>
            <person name="Khan Z."/>
            <person name="Li Z."/>
            <person name="Liu W."/>
            <person name="Liu X."/>
            <person name="Perez L."/>
            <person name="Shen H."/>
            <person name="Wang Q."/>
            <person name="Watt J."/>
            <person name="Xi L."/>
            <person name="Xin Y."/>
            <person name="Zhou J."/>
            <person name="Deng J."/>
            <person name="Jiang H."/>
            <person name="Liu Y."/>
            <person name="Qu J."/>
            <person name="Song X.-Z."/>
            <person name="Zhang L."/>
            <person name="Villasana D."/>
            <person name="Johnson A."/>
            <person name="Liu J."/>
            <person name="Liyanage D."/>
            <person name="Lorensuhewa L."/>
            <person name="Robinson T."/>
            <person name="Song A."/>
            <person name="Song B.-B."/>
            <person name="Dinh H."/>
            <person name="Thornton R."/>
            <person name="Coyle M."/>
            <person name="Francisco L."/>
            <person name="Jackson L."/>
            <person name="Javaid M."/>
            <person name="Korchina V."/>
            <person name="Kovar C."/>
            <person name="Mata R."/>
            <person name="Mathew T."/>
            <person name="Ngo R."/>
            <person name="Nguyen L."/>
            <person name="Nguyen N."/>
            <person name="Okwuonu G."/>
            <person name="Ongeri F."/>
            <person name="Pham C."/>
            <person name="Simmons D."/>
            <person name="Wilczek-Boney K."/>
            <person name="Hale W."/>
            <person name="Jakkamsetti A."/>
            <person name="Pham P."/>
            <person name="Ruth R."/>
            <person name="San Lucas F."/>
            <person name="Warren J."/>
            <person name="Zhang J."/>
            <person name="Zhao Z."/>
            <person name="Zhou C."/>
            <person name="Zhu D."/>
            <person name="Lee S."/>
            <person name="Bess C."/>
            <person name="Blankenburg K."/>
            <person name="Forbes L."/>
            <person name="Fu Q."/>
            <person name="Gubbala S."/>
            <person name="Hirani K."/>
            <person name="Jayaseelan J.C."/>
            <person name="Lara F."/>
            <person name="Munidasa M."/>
            <person name="Palculict T."/>
            <person name="Patil S."/>
            <person name="Pu L.-L."/>
            <person name="Saada N."/>
            <person name="Tang L."/>
            <person name="Weissenberger G."/>
            <person name="Zhu Y."/>
            <person name="Hemphill L."/>
            <person name="Shang Y."/>
            <person name="Youmans B."/>
            <person name="Ayvaz T."/>
            <person name="Ross M."/>
            <person name="Santibanez J."/>
            <person name="Aqrawi P."/>
            <person name="Gross S."/>
            <person name="Joshi V."/>
            <person name="Fowler G."/>
            <person name="Nazareth L."/>
            <person name="Reid J."/>
            <person name="Worley K."/>
            <person name="Petrosino J."/>
            <person name="Highlander S."/>
            <person name="Gibbs R."/>
        </authorList>
    </citation>
    <scope>NUCLEOTIDE SEQUENCE [LARGE SCALE GENOMIC DNA]</scope>
    <source>
        <strain evidence="3 4">DSM 15829</strain>
    </source>
</reference>
<evidence type="ECO:0000256" key="2">
    <source>
        <dbReference type="SAM" id="Phobius"/>
    </source>
</evidence>
<sequence>MNMKHLKRKALVASNVGRAAVATGLSLSMLAGSLVTLPSVSFADTPQSEFSKYAALVKKYAASKDLSPEQIEQLKREVNAAKDDYKESLKSPFKKYAEAVQEYANSGKLNKDQQQALKNHVQQTRKSWNVAKSGDNTPANPGDNTPVNPSASDANSGDTTPANPSAIQRYAQLLEKINSGTLSAEELKSAKAEANELYNDVVKHSHKLSAIQRYAQLLEKINSGTLSAEELKSAKAEANKLYKEIIQGSHNDKPENEDPKDTDKQPSDTDQNNSKQGGKQKGTPKTSDPFGISGILGSVAGLATLGAGFVARKRF</sequence>
<evidence type="ECO:0000256" key="1">
    <source>
        <dbReference type="SAM" id="MobiDB-lite"/>
    </source>
</evidence>